<proteinExistence type="predicted"/>
<feature type="compositionally biased region" description="Low complexity" evidence="1">
    <location>
        <begin position="1"/>
        <end position="10"/>
    </location>
</feature>
<feature type="compositionally biased region" description="Basic residues" evidence="1">
    <location>
        <begin position="151"/>
        <end position="164"/>
    </location>
</feature>
<dbReference type="EMBL" id="CAJSLV010000001">
    <property type="protein sequence ID" value="CAG6390730.1"/>
    <property type="molecule type" value="Genomic_DNA"/>
</dbReference>
<name>A0A9W4GMZ6_9ACTN</name>
<accession>A0A9W4GMZ6</accession>
<feature type="compositionally biased region" description="Low complexity" evidence="1">
    <location>
        <begin position="98"/>
        <end position="107"/>
    </location>
</feature>
<evidence type="ECO:0000313" key="2">
    <source>
        <dbReference type="EMBL" id="CAG6390730.1"/>
    </source>
</evidence>
<feature type="region of interest" description="Disordered" evidence="1">
    <location>
        <begin position="60"/>
        <end position="164"/>
    </location>
</feature>
<sequence>MHRGVLQGQRHAGGRGRRHAAGIRSRGGRGLSQGLSAERGLTAAVAAVTPADPPHLAKGNRHALHHRRPGELHRHRAVLRGPRQRAARRTDPRLPAGRALLGEAAPRPARRRPPGHHLRPARLRPLVAADHRVRLRHLRRRPRRGADRAGPHRRGARRLLHGHR</sequence>
<keyword evidence="3" id="KW-1185">Reference proteome</keyword>
<evidence type="ECO:0000256" key="1">
    <source>
        <dbReference type="SAM" id="MobiDB-lite"/>
    </source>
</evidence>
<comment type="caution">
    <text evidence="2">The sequence shown here is derived from an EMBL/GenBank/DDBJ whole genome shotgun (WGS) entry which is preliminary data.</text>
</comment>
<protein>
    <submittedName>
        <fullName evidence="2">Uncharacterized protein</fullName>
    </submittedName>
</protein>
<organism evidence="2 3">
    <name type="scientific">Actinacidiphila cocklensis</name>
    <dbReference type="NCBI Taxonomy" id="887465"/>
    <lineage>
        <taxon>Bacteria</taxon>
        <taxon>Bacillati</taxon>
        <taxon>Actinomycetota</taxon>
        <taxon>Actinomycetes</taxon>
        <taxon>Kitasatosporales</taxon>
        <taxon>Streptomycetaceae</taxon>
        <taxon>Actinacidiphila</taxon>
    </lineage>
</organism>
<evidence type="ECO:0000313" key="3">
    <source>
        <dbReference type="Proteomes" id="UP001152519"/>
    </source>
</evidence>
<feature type="compositionally biased region" description="Basic residues" evidence="1">
    <location>
        <begin position="12"/>
        <end position="21"/>
    </location>
</feature>
<dbReference type="Proteomes" id="UP001152519">
    <property type="component" value="Unassembled WGS sequence"/>
</dbReference>
<feature type="compositionally biased region" description="Basic residues" evidence="1">
    <location>
        <begin position="60"/>
        <end position="87"/>
    </location>
</feature>
<reference evidence="2" key="1">
    <citation type="submission" date="2021-05" db="EMBL/GenBank/DDBJ databases">
        <authorList>
            <person name="Arsene-Ploetze F."/>
        </authorList>
    </citation>
    <scope>NUCLEOTIDE SEQUENCE</scope>
    <source>
        <strain evidence="2">DSM 42138</strain>
    </source>
</reference>
<feature type="compositionally biased region" description="Basic residues" evidence="1">
    <location>
        <begin position="133"/>
        <end position="143"/>
    </location>
</feature>
<dbReference type="AlphaFoldDB" id="A0A9W4GMZ6"/>
<gene>
    <name evidence="2" type="ORF">SCOCK_10198</name>
</gene>
<feature type="compositionally biased region" description="Basic residues" evidence="1">
    <location>
        <begin position="108"/>
        <end position="122"/>
    </location>
</feature>
<feature type="region of interest" description="Disordered" evidence="1">
    <location>
        <begin position="1"/>
        <end position="33"/>
    </location>
</feature>